<protein>
    <recommendedName>
        <fullName evidence="7">Outer membrane protein beta-barrel domain-containing protein</fullName>
    </recommendedName>
</protein>
<reference evidence="8 9" key="1">
    <citation type="submission" date="2017-08" db="EMBL/GenBank/DDBJ databases">
        <title>Draft genome sequence of pheromone producing symbiont Morganella morganii, of the female New Zealand grass grub Costelytra giveni.</title>
        <authorList>
            <person name="Laugraud A."/>
            <person name="Young S.D."/>
            <person name="Hurst M.H."/>
        </authorList>
    </citation>
    <scope>NUCLEOTIDE SEQUENCE [LARGE SCALE GENOMIC DNA]</scope>
    <source>
        <strain evidence="8 9">MMsCG</strain>
    </source>
</reference>
<comment type="caution">
    <text evidence="8">The sequence shown here is derived from an EMBL/GenBank/DDBJ whole genome shotgun (WGS) entry which is preliminary data.</text>
</comment>
<evidence type="ECO:0000256" key="1">
    <source>
        <dbReference type="ARBA" id="ARBA00004571"/>
    </source>
</evidence>
<evidence type="ECO:0000256" key="5">
    <source>
        <dbReference type="ARBA" id="ARBA00023136"/>
    </source>
</evidence>
<comment type="subcellular location">
    <subcellularLocation>
        <location evidence="1">Cell outer membrane</location>
        <topology evidence="1">Multi-pass membrane protein</topology>
    </subcellularLocation>
</comment>
<dbReference type="PANTHER" id="PTHR35892">
    <property type="entry name" value="OUTER MEMBRANE PROTEIN PAGN-RELATED"/>
    <property type="match status" value="1"/>
</dbReference>
<name>A0A433ZTU7_MORMO</name>
<dbReference type="Pfam" id="PF13505">
    <property type="entry name" value="OMP_b-brl"/>
    <property type="match status" value="1"/>
</dbReference>
<accession>A0A433ZTU7</accession>
<evidence type="ECO:0000256" key="4">
    <source>
        <dbReference type="ARBA" id="ARBA00022729"/>
    </source>
</evidence>
<evidence type="ECO:0000259" key="7">
    <source>
        <dbReference type="Pfam" id="PF13505"/>
    </source>
</evidence>
<evidence type="ECO:0000256" key="3">
    <source>
        <dbReference type="ARBA" id="ARBA00022692"/>
    </source>
</evidence>
<keyword evidence="3" id="KW-0812">Transmembrane</keyword>
<evidence type="ECO:0000256" key="6">
    <source>
        <dbReference type="SAM" id="SignalP"/>
    </source>
</evidence>
<feature type="domain" description="Outer membrane protein beta-barrel" evidence="7">
    <location>
        <begin position="9"/>
        <end position="181"/>
    </location>
</feature>
<dbReference type="AlphaFoldDB" id="A0A433ZTU7"/>
<dbReference type="PANTHER" id="PTHR35892:SF2">
    <property type="entry name" value="OUTER MEMBRANE PROTEIN PAGN"/>
    <property type="match status" value="1"/>
</dbReference>
<gene>
    <name evidence="8" type="ORF">CKG00_03430</name>
</gene>
<dbReference type="SUPFAM" id="SSF56925">
    <property type="entry name" value="OMPA-like"/>
    <property type="match status" value="1"/>
</dbReference>
<keyword evidence="2" id="KW-1134">Transmembrane beta strand</keyword>
<keyword evidence="5" id="KW-0472">Membrane</keyword>
<dbReference type="EMBL" id="NRQY01000001">
    <property type="protein sequence ID" value="RUT65564.1"/>
    <property type="molecule type" value="Genomic_DNA"/>
</dbReference>
<dbReference type="InterPro" id="IPR000758">
    <property type="entry name" value="Enterovir_OMP"/>
</dbReference>
<feature type="signal peptide" evidence="6">
    <location>
        <begin position="1"/>
        <end position="22"/>
    </location>
</feature>
<evidence type="ECO:0000313" key="8">
    <source>
        <dbReference type="EMBL" id="RUT65564.1"/>
    </source>
</evidence>
<organism evidence="8 9">
    <name type="scientific">Morganella morganii</name>
    <name type="common">Proteus morganii</name>
    <dbReference type="NCBI Taxonomy" id="582"/>
    <lineage>
        <taxon>Bacteria</taxon>
        <taxon>Pseudomonadati</taxon>
        <taxon>Pseudomonadota</taxon>
        <taxon>Gammaproteobacteria</taxon>
        <taxon>Enterobacterales</taxon>
        <taxon>Morganellaceae</taxon>
        <taxon>Morganella</taxon>
    </lineage>
</organism>
<dbReference type="Proteomes" id="UP000286908">
    <property type="component" value="Unassembled WGS sequence"/>
</dbReference>
<dbReference type="PRINTS" id="PR00316">
    <property type="entry name" value="ENTEROVIROMP"/>
</dbReference>
<feature type="chain" id="PRO_5019274260" description="Outer membrane protein beta-barrel domain-containing protein" evidence="6">
    <location>
        <begin position="23"/>
        <end position="181"/>
    </location>
</feature>
<dbReference type="OrthoDB" id="5873117at2"/>
<evidence type="ECO:0000313" key="9">
    <source>
        <dbReference type="Proteomes" id="UP000286908"/>
    </source>
</evidence>
<dbReference type="InterPro" id="IPR027385">
    <property type="entry name" value="Beta-barrel_OMP"/>
</dbReference>
<evidence type="ECO:0000256" key="2">
    <source>
        <dbReference type="ARBA" id="ARBA00022452"/>
    </source>
</evidence>
<proteinExistence type="predicted"/>
<dbReference type="Gene3D" id="2.40.160.20">
    <property type="match status" value="1"/>
</dbReference>
<dbReference type="GO" id="GO:0044384">
    <property type="term" value="C:host outer membrane"/>
    <property type="evidence" value="ECO:0007669"/>
    <property type="project" value="InterPro"/>
</dbReference>
<keyword evidence="4 6" id="KW-0732">Signal</keyword>
<dbReference type="InterPro" id="IPR051723">
    <property type="entry name" value="Bact_OM_Invasion-Related"/>
</dbReference>
<sequence length="181" mass="19891">MKKVRVMSLVAAGFMVSTLAQAETQTVSLGYAHIKPQDEKALNGATLGYRYEFNDDWGLLGNFTFAKGDRKETDDDAKGDFKYYSLMAGPTYRINEYISLYGQLGLAHFKAKFDANYDNGYSEHSSASKTALGWGAGFIVNPVDNVAVTVGYEGSRFNANDYDGEGKVSTNGFNVSLGYRF</sequence>
<dbReference type="GO" id="GO:0009279">
    <property type="term" value="C:cell outer membrane"/>
    <property type="evidence" value="ECO:0007669"/>
    <property type="project" value="UniProtKB-SubCell"/>
</dbReference>
<dbReference type="InterPro" id="IPR011250">
    <property type="entry name" value="OMP/PagP_B-barrel"/>
</dbReference>